<protein>
    <submittedName>
        <fullName evidence="2">Uncharacterized protein</fullName>
    </submittedName>
</protein>
<gene>
    <name evidence="2" type="ORF">RSOLAG22IIIB_09312</name>
</gene>
<accession>A0A0K6FXV6</accession>
<evidence type="ECO:0000313" key="3">
    <source>
        <dbReference type="Proteomes" id="UP000044841"/>
    </source>
</evidence>
<dbReference type="AlphaFoldDB" id="A0A0K6FXV6"/>
<feature type="compositionally biased region" description="Polar residues" evidence="1">
    <location>
        <begin position="51"/>
        <end position="70"/>
    </location>
</feature>
<evidence type="ECO:0000313" key="2">
    <source>
        <dbReference type="EMBL" id="CUA71101.1"/>
    </source>
</evidence>
<name>A0A0K6FXV6_9AGAM</name>
<feature type="compositionally biased region" description="Basic and acidic residues" evidence="1">
    <location>
        <begin position="71"/>
        <end position="103"/>
    </location>
</feature>
<reference evidence="2 3" key="1">
    <citation type="submission" date="2015-07" db="EMBL/GenBank/DDBJ databases">
        <authorList>
            <person name="Noorani M."/>
        </authorList>
    </citation>
    <scope>NUCLEOTIDE SEQUENCE [LARGE SCALE GENOMIC DNA]</scope>
    <source>
        <strain evidence="2">BBA 69670</strain>
    </source>
</reference>
<evidence type="ECO:0000256" key="1">
    <source>
        <dbReference type="SAM" id="MobiDB-lite"/>
    </source>
</evidence>
<dbReference type="EMBL" id="CYGV01001214">
    <property type="protein sequence ID" value="CUA71101.1"/>
    <property type="molecule type" value="Genomic_DNA"/>
</dbReference>
<keyword evidence="3" id="KW-1185">Reference proteome</keyword>
<organism evidence="2 3">
    <name type="scientific">Rhizoctonia solani</name>
    <dbReference type="NCBI Taxonomy" id="456999"/>
    <lineage>
        <taxon>Eukaryota</taxon>
        <taxon>Fungi</taxon>
        <taxon>Dikarya</taxon>
        <taxon>Basidiomycota</taxon>
        <taxon>Agaricomycotina</taxon>
        <taxon>Agaricomycetes</taxon>
        <taxon>Cantharellales</taxon>
        <taxon>Ceratobasidiaceae</taxon>
        <taxon>Rhizoctonia</taxon>
    </lineage>
</organism>
<dbReference type="Proteomes" id="UP000044841">
    <property type="component" value="Unassembled WGS sequence"/>
</dbReference>
<feature type="region of interest" description="Disordered" evidence="1">
    <location>
        <begin position="51"/>
        <end position="103"/>
    </location>
</feature>
<proteinExistence type="predicted"/>
<sequence>MSNVKSFLLELWSLKSSENIWFDFDTQPFAGSAVSCDGKYLVLSTLDQNSKPLSNTKHTSTKPSLTNNHNTKPEPKPEPSLEPKPVDIEPKWEDETSSDHKALPLAEEVDKTDKTDKTLDSKITCFCCHTKGSTNWVVWEKKAVAQEIWNQEFWKLPALSKEAQEQWNNIPKLICVKHLKFSCTAVATKAHFLNKLLKEWQDERPNQAKGDDVGDNQYSKLMLDLLQLFSDHESLCVEATKTAKSKATADKLAESKGPS</sequence>